<name>A0ABV0NWR4_9TELE</name>
<protein>
    <submittedName>
        <fullName evidence="1">Uncharacterized protein</fullName>
    </submittedName>
</protein>
<evidence type="ECO:0000313" key="1">
    <source>
        <dbReference type="EMBL" id="MEQ2175740.1"/>
    </source>
</evidence>
<accession>A0ABV0NWR4</accession>
<organism evidence="1 2">
    <name type="scientific">Goodea atripinnis</name>
    <dbReference type="NCBI Taxonomy" id="208336"/>
    <lineage>
        <taxon>Eukaryota</taxon>
        <taxon>Metazoa</taxon>
        <taxon>Chordata</taxon>
        <taxon>Craniata</taxon>
        <taxon>Vertebrata</taxon>
        <taxon>Euteleostomi</taxon>
        <taxon>Actinopterygii</taxon>
        <taxon>Neopterygii</taxon>
        <taxon>Teleostei</taxon>
        <taxon>Neoteleostei</taxon>
        <taxon>Acanthomorphata</taxon>
        <taxon>Ovalentaria</taxon>
        <taxon>Atherinomorphae</taxon>
        <taxon>Cyprinodontiformes</taxon>
        <taxon>Goodeidae</taxon>
        <taxon>Goodea</taxon>
    </lineage>
</organism>
<proteinExistence type="predicted"/>
<sequence>KWKSIDNSPAAHSPELSLLNLSVRSCHREDTPSSWIASDRGTGCCSYTCYVLKTRHLVCHLNG</sequence>
<dbReference type="EMBL" id="JAHRIO010051956">
    <property type="protein sequence ID" value="MEQ2175740.1"/>
    <property type="molecule type" value="Genomic_DNA"/>
</dbReference>
<gene>
    <name evidence="1" type="ORF">GOODEAATRI_020876</name>
</gene>
<comment type="caution">
    <text evidence="1">The sequence shown here is derived from an EMBL/GenBank/DDBJ whole genome shotgun (WGS) entry which is preliminary data.</text>
</comment>
<feature type="non-terminal residue" evidence="1">
    <location>
        <position position="1"/>
    </location>
</feature>
<keyword evidence="2" id="KW-1185">Reference proteome</keyword>
<reference evidence="1 2" key="1">
    <citation type="submission" date="2021-06" db="EMBL/GenBank/DDBJ databases">
        <authorList>
            <person name="Palmer J.M."/>
        </authorList>
    </citation>
    <scope>NUCLEOTIDE SEQUENCE [LARGE SCALE GENOMIC DNA]</scope>
    <source>
        <strain evidence="1 2">GA_2019</strain>
        <tissue evidence="1">Muscle</tissue>
    </source>
</reference>
<dbReference type="Proteomes" id="UP001476798">
    <property type="component" value="Unassembled WGS sequence"/>
</dbReference>
<evidence type="ECO:0000313" key="2">
    <source>
        <dbReference type="Proteomes" id="UP001476798"/>
    </source>
</evidence>